<evidence type="ECO:0000313" key="3">
    <source>
        <dbReference type="Proteomes" id="UP000299102"/>
    </source>
</evidence>
<keyword evidence="3" id="KW-1185">Reference proteome</keyword>
<feature type="region of interest" description="Disordered" evidence="1">
    <location>
        <begin position="88"/>
        <end position="110"/>
    </location>
</feature>
<organism evidence="2 3">
    <name type="scientific">Eumeta variegata</name>
    <name type="common">Bagworm moth</name>
    <name type="synonym">Eumeta japonica</name>
    <dbReference type="NCBI Taxonomy" id="151549"/>
    <lineage>
        <taxon>Eukaryota</taxon>
        <taxon>Metazoa</taxon>
        <taxon>Ecdysozoa</taxon>
        <taxon>Arthropoda</taxon>
        <taxon>Hexapoda</taxon>
        <taxon>Insecta</taxon>
        <taxon>Pterygota</taxon>
        <taxon>Neoptera</taxon>
        <taxon>Endopterygota</taxon>
        <taxon>Lepidoptera</taxon>
        <taxon>Glossata</taxon>
        <taxon>Ditrysia</taxon>
        <taxon>Tineoidea</taxon>
        <taxon>Psychidae</taxon>
        <taxon>Oiketicinae</taxon>
        <taxon>Eumeta</taxon>
    </lineage>
</organism>
<evidence type="ECO:0000313" key="2">
    <source>
        <dbReference type="EMBL" id="GBP44124.1"/>
    </source>
</evidence>
<dbReference type="AlphaFoldDB" id="A0A4C1W1S8"/>
<feature type="compositionally biased region" description="Polar residues" evidence="1">
    <location>
        <begin position="88"/>
        <end position="101"/>
    </location>
</feature>
<dbReference type="Proteomes" id="UP000299102">
    <property type="component" value="Unassembled WGS sequence"/>
</dbReference>
<protein>
    <submittedName>
        <fullName evidence="2">Uncharacterized protein</fullName>
    </submittedName>
</protein>
<proteinExistence type="predicted"/>
<reference evidence="2 3" key="1">
    <citation type="journal article" date="2019" name="Commun. Biol.">
        <title>The bagworm genome reveals a unique fibroin gene that provides high tensile strength.</title>
        <authorList>
            <person name="Kono N."/>
            <person name="Nakamura H."/>
            <person name="Ohtoshi R."/>
            <person name="Tomita M."/>
            <person name="Numata K."/>
            <person name="Arakawa K."/>
        </authorList>
    </citation>
    <scope>NUCLEOTIDE SEQUENCE [LARGE SCALE GENOMIC DNA]</scope>
</reference>
<dbReference type="EMBL" id="BGZK01000447">
    <property type="protein sequence ID" value="GBP44124.1"/>
    <property type="molecule type" value="Genomic_DNA"/>
</dbReference>
<sequence length="110" mass="11691">MSTQDTHKATKQIDGTSSPLVKSGGATCLTLMIAATRLGRSLESRGMPNVLTACSDIDQLSLQHPRLKSFPCLPRCSSTEDRSLLFISTNRSPSEAPTEGSTLLPGAKLC</sequence>
<comment type="caution">
    <text evidence="2">The sequence shown here is derived from an EMBL/GenBank/DDBJ whole genome shotgun (WGS) entry which is preliminary data.</text>
</comment>
<accession>A0A4C1W1S8</accession>
<name>A0A4C1W1S8_EUMVA</name>
<gene>
    <name evidence="2" type="ORF">EVAR_81445_1</name>
</gene>
<evidence type="ECO:0000256" key="1">
    <source>
        <dbReference type="SAM" id="MobiDB-lite"/>
    </source>
</evidence>